<keyword evidence="2" id="KW-1185">Reference proteome</keyword>
<proteinExistence type="predicted"/>
<organism evidence="1 2">
    <name type="scientific">Eremothecium sinecaudum</name>
    <dbReference type="NCBI Taxonomy" id="45286"/>
    <lineage>
        <taxon>Eukaryota</taxon>
        <taxon>Fungi</taxon>
        <taxon>Dikarya</taxon>
        <taxon>Ascomycota</taxon>
        <taxon>Saccharomycotina</taxon>
        <taxon>Saccharomycetes</taxon>
        <taxon>Saccharomycetales</taxon>
        <taxon>Saccharomycetaceae</taxon>
        <taxon>Eremothecium</taxon>
    </lineage>
</organism>
<evidence type="ECO:0000313" key="2">
    <source>
        <dbReference type="Proteomes" id="UP000243052"/>
    </source>
</evidence>
<dbReference type="SUPFAM" id="SSF53448">
    <property type="entry name" value="Nucleotide-diphospho-sugar transferases"/>
    <property type="match status" value="1"/>
</dbReference>
<sequence>MVISRPTTPELTKELDIPKDIASAMRKSLSHDLFGGAGINEESSPIGTPKINTPISSDADKSVREAAVSNGFTSGGLTSNSTEAFPDYQLWNHYTSDLKTGGATTTTSSYNDVLEILQEWDFSGSRSSKIKNFQRRSSIEDVLKVRHWLNPRSSFSASSMNEPEFTSSERHIATPTSAPNKAERCCWVTLLLGTEDIMSIYALQNSILKSGSKFRLVVLYSAENEAIANRLSADGIQCQVIHPLTPIFHGGMPEQARPTLKWPLLALWNTLYGIYDTVCYMSPHTLLSSNADELLEINDEIDNEVCVLVTNSTATPSMMILKPHCEIHMVLEEFVTVYGLDWEKVNKLSSMNDWNILAELFPDSSRKVDIRYGADVNNMTAEDSSFVKLLDFSQAKPWLKNENIDELYCRIWWKTFRDATNVKTGSYELTDCSK</sequence>
<dbReference type="EMBL" id="CP014248">
    <property type="protein sequence ID" value="AMD22488.1"/>
    <property type="molecule type" value="Genomic_DNA"/>
</dbReference>
<dbReference type="GeneID" id="28725844"/>
<accession>A0A120K2S7</accession>
<reference evidence="1 2" key="1">
    <citation type="submission" date="2016-01" db="EMBL/GenBank/DDBJ databases">
        <title>Genome sequence of the yeast Holleya sinecauda.</title>
        <authorList>
            <person name="Dietrich F.S."/>
        </authorList>
    </citation>
    <scope>NUCLEOTIDE SEQUENCE [LARGE SCALE GENOMIC DNA]</scope>
    <source>
        <strain evidence="1 2">ATCC 58844</strain>
    </source>
</reference>
<dbReference type="InterPro" id="IPR029044">
    <property type="entry name" value="Nucleotide-diphossugar_trans"/>
</dbReference>
<protein>
    <submittedName>
        <fullName evidence="1">HHL282Wp</fullName>
    </submittedName>
</protein>
<dbReference type="RefSeq" id="XP_017989484.1">
    <property type="nucleotide sequence ID" value="XM_018134244.1"/>
</dbReference>
<evidence type="ECO:0000313" key="1">
    <source>
        <dbReference type="EMBL" id="AMD22488.1"/>
    </source>
</evidence>
<name>A0A120K2S7_9SACH</name>
<dbReference type="InterPro" id="IPR050587">
    <property type="entry name" value="GNT1/Glycosyltrans_8"/>
</dbReference>
<dbReference type="AlphaFoldDB" id="A0A120K2S7"/>
<gene>
    <name evidence="1" type="ORF">AW171_hschr84534</name>
</gene>
<dbReference type="PANTHER" id="PTHR11183">
    <property type="entry name" value="GLYCOGENIN SUBFAMILY MEMBER"/>
    <property type="match status" value="1"/>
</dbReference>
<dbReference type="Gene3D" id="3.90.550.10">
    <property type="entry name" value="Spore Coat Polysaccharide Biosynthesis Protein SpsA, Chain A"/>
    <property type="match status" value="1"/>
</dbReference>
<dbReference type="Proteomes" id="UP000243052">
    <property type="component" value="Chromosome viii"/>
</dbReference>
<dbReference type="OrthoDB" id="2014201at2759"/>